<dbReference type="InterPro" id="IPR015883">
    <property type="entry name" value="Glyco_hydro_20_cat"/>
</dbReference>
<feature type="domain" description="Beta-hexosaminidase bacterial type N-terminal" evidence="5">
    <location>
        <begin position="13"/>
        <end position="132"/>
    </location>
</feature>
<dbReference type="InterPro" id="IPR017853">
    <property type="entry name" value="GH"/>
</dbReference>
<dbReference type="Proteomes" id="UP001596527">
    <property type="component" value="Unassembled WGS sequence"/>
</dbReference>
<dbReference type="InterPro" id="IPR052764">
    <property type="entry name" value="GH20_Enzymes"/>
</dbReference>
<comment type="caution">
    <text evidence="6">The sequence shown here is derived from an EMBL/GenBank/DDBJ whole genome shotgun (WGS) entry which is preliminary data.</text>
</comment>
<evidence type="ECO:0000313" key="7">
    <source>
        <dbReference type="Proteomes" id="UP001596527"/>
    </source>
</evidence>
<dbReference type="InterPro" id="IPR015882">
    <property type="entry name" value="HEX_bac_N"/>
</dbReference>
<organism evidence="6 7">
    <name type="scientific">Schaalia naturae</name>
    <dbReference type="NCBI Taxonomy" id="635203"/>
    <lineage>
        <taxon>Bacteria</taxon>
        <taxon>Bacillati</taxon>
        <taxon>Actinomycetota</taxon>
        <taxon>Actinomycetes</taxon>
        <taxon>Actinomycetales</taxon>
        <taxon>Actinomycetaceae</taxon>
        <taxon>Schaalia</taxon>
    </lineage>
</organism>
<protein>
    <submittedName>
        <fullName evidence="6">Family 20 glycosylhydrolase</fullName>
    </submittedName>
</protein>
<dbReference type="PANTHER" id="PTHR43678:SF1">
    <property type="entry name" value="BETA-N-ACETYLHEXOSAMINIDASE"/>
    <property type="match status" value="1"/>
</dbReference>
<dbReference type="PRINTS" id="PR00738">
    <property type="entry name" value="GLHYDRLASE20"/>
</dbReference>
<dbReference type="Pfam" id="PF00728">
    <property type="entry name" value="Glyco_hydro_20"/>
    <property type="match status" value="1"/>
</dbReference>
<dbReference type="RefSeq" id="WP_380973953.1">
    <property type="nucleotide sequence ID" value="NZ_JBHTEF010000001.1"/>
</dbReference>
<keyword evidence="2" id="KW-0378">Hydrolase</keyword>
<evidence type="ECO:0000256" key="1">
    <source>
        <dbReference type="ARBA" id="ARBA00006285"/>
    </source>
</evidence>
<name>A0ABW2SNX3_9ACTO</name>
<dbReference type="Gene3D" id="3.20.20.80">
    <property type="entry name" value="Glycosidases"/>
    <property type="match status" value="1"/>
</dbReference>
<evidence type="ECO:0000259" key="4">
    <source>
        <dbReference type="Pfam" id="PF00728"/>
    </source>
</evidence>
<dbReference type="InterPro" id="IPR025705">
    <property type="entry name" value="Beta_hexosaminidase_sua/sub"/>
</dbReference>
<dbReference type="InterPro" id="IPR029018">
    <property type="entry name" value="Hex-like_dom2"/>
</dbReference>
<dbReference type="EMBL" id="JBHTEF010000001">
    <property type="protein sequence ID" value="MFC7581078.1"/>
    <property type="molecule type" value="Genomic_DNA"/>
</dbReference>
<evidence type="ECO:0000313" key="6">
    <source>
        <dbReference type="EMBL" id="MFC7581078.1"/>
    </source>
</evidence>
<dbReference type="PANTHER" id="PTHR43678">
    <property type="entry name" value="PUTATIVE (AFU_ORTHOLOGUE AFUA_2G00640)-RELATED"/>
    <property type="match status" value="1"/>
</dbReference>
<dbReference type="Gene3D" id="3.30.379.10">
    <property type="entry name" value="Chitobiase/beta-hexosaminidase domain 2-like"/>
    <property type="match status" value="1"/>
</dbReference>
<gene>
    <name evidence="6" type="ORF">ACFQWG_07695</name>
</gene>
<feature type="domain" description="Glycoside hydrolase family 20 catalytic" evidence="4">
    <location>
        <begin position="141"/>
        <end position="470"/>
    </location>
</feature>
<comment type="similarity">
    <text evidence="1">Belongs to the glycosyl hydrolase 20 family.</text>
</comment>
<dbReference type="SUPFAM" id="SSF55545">
    <property type="entry name" value="beta-N-acetylhexosaminidase-like domain"/>
    <property type="match status" value="1"/>
</dbReference>
<reference evidence="7" key="1">
    <citation type="journal article" date="2019" name="Int. J. Syst. Evol. Microbiol.">
        <title>The Global Catalogue of Microorganisms (GCM) 10K type strain sequencing project: providing services to taxonomists for standard genome sequencing and annotation.</title>
        <authorList>
            <consortium name="The Broad Institute Genomics Platform"/>
            <consortium name="The Broad Institute Genome Sequencing Center for Infectious Disease"/>
            <person name="Wu L."/>
            <person name="Ma J."/>
        </authorList>
    </citation>
    <scope>NUCLEOTIDE SEQUENCE [LARGE SCALE GENOMIC DNA]</scope>
    <source>
        <strain evidence="7">CCUG 56698</strain>
    </source>
</reference>
<evidence type="ECO:0000256" key="3">
    <source>
        <dbReference type="ARBA" id="ARBA00023295"/>
    </source>
</evidence>
<dbReference type="SUPFAM" id="SSF51445">
    <property type="entry name" value="(Trans)glycosidases"/>
    <property type="match status" value="1"/>
</dbReference>
<evidence type="ECO:0000256" key="2">
    <source>
        <dbReference type="ARBA" id="ARBA00022801"/>
    </source>
</evidence>
<sequence length="493" mass="54037">MRRDPPPAWPALPVPGSRALTGGQWVPGEATRVVVEASRRWVLLAEARRIADELGRLTGLPAAVLDDAEGPPRPGDIVLGMRGGTSAAREGFVITTGRTVEVIGGSATAVFRATRQLLQVLRATGGVPRGRVASAPQVAERALNLDIARKRYTVGWIGDRIWEMADVGLTALQLHFSENEGVGVLSEDLPSVASPGALRPGEVERLVALAGDLHVEVIPSLDMPGHLGHVLRSFPDLRLRDARGAPVRGALNLADSRAWDLAERLIDAYLPLFPGSSRWALGCDEFVDFDDVARYPELWRAAEERWGIGATPFDLLTAFANAMGERLRARGVIPRVWNDGMFRSRRVRPDARTETMWWSNWSERMVPLARAREDMGAVVNADDRHLYYVLGENAGYAHPTAERLWADDWHPGLFTPARGGPQEIPRPYPARLRGAMLSVWGDRPDAEDQQEVAERLGPLMRAFAERSWNGGSQVGVEEFLAISAQLAGSPDRV</sequence>
<proteinExistence type="inferred from homology"/>
<keyword evidence="7" id="KW-1185">Reference proteome</keyword>
<accession>A0ABW2SNX3</accession>
<dbReference type="Pfam" id="PF02838">
    <property type="entry name" value="Glyco_hydro_20b"/>
    <property type="match status" value="1"/>
</dbReference>
<evidence type="ECO:0000259" key="5">
    <source>
        <dbReference type="Pfam" id="PF02838"/>
    </source>
</evidence>
<keyword evidence="3" id="KW-0326">Glycosidase</keyword>